<dbReference type="PANTHER" id="PTHR11927">
    <property type="entry name" value="GALACTOSIDE 2-L-FUCOSYLTRANSFERASE"/>
    <property type="match status" value="1"/>
</dbReference>
<dbReference type="Proteomes" id="UP000183758">
    <property type="component" value="Unassembled WGS sequence"/>
</dbReference>
<dbReference type="InterPro" id="IPR002516">
    <property type="entry name" value="Glyco_trans_11"/>
</dbReference>
<gene>
    <name evidence="3" type="ORF">AUK04_02470</name>
</gene>
<evidence type="ECO:0000313" key="3">
    <source>
        <dbReference type="EMBL" id="OIP84370.1"/>
    </source>
</evidence>
<evidence type="ECO:0000256" key="2">
    <source>
        <dbReference type="ARBA" id="ARBA00022679"/>
    </source>
</evidence>
<keyword evidence="1" id="KW-0328">Glycosyltransferase</keyword>
<dbReference type="CDD" id="cd11301">
    <property type="entry name" value="Fut1_Fut2_like"/>
    <property type="match status" value="1"/>
</dbReference>
<evidence type="ECO:0000313" key="4">
    <source>
        <dbReference type="Proteomes" id="UP000183758"/>
    </source>
</evidence>
<reference evidence="3 4" key="1">
    <citation type="journal article" date="2016" name="Environ. Microbiol.">
        <title>Genomic resolution of a cold subsurface aquifer community provides metabolic insights for novel microbes adapted to high CO concentrations.</title>
        <authorList>
            <person name="Probst A.J."/>
            <person name="Castelle C.J."/>
            <person name="Singh A."/>
            <person name="Brown C.T."/>
            <person name="Anantharaman K."/>
            <person name="Sharon I."/>
            <person name="Hug L.A."/>
            <person name="Burstein D."/>
            <person name="Emerson J.B."/>
            <person name="Thomas B.C."/>
            <person name="Banfield J.F."/>
        </authorList>
    </citation>
    <scope>NUCLEOTIDE SEQUENCE [LARGE SCALE GENOMIC DNA]</scope>
    <source>
        <strain evidence="3">CG2_30_33_16</strain>
    </source>
</reference>
<dbReference type="GO" id="GO:0005975">
    <property type="term" value="P:carbohydrate metabolic process"/>
    <property type="evidence" value="ECO:0007669"/>
    <property type="project" value="InterPro"/>
</dbReference>
<dbReference type="EMBL" id="MNZM01000058">
    <property type="protein sequence ID" value="OIP84370.1"/>
    <property type="molecule type" value="Genomic_DNA"/>
</dbReference>
<evidence type="ECO:0000256" key="1">
    <source>
        <dbReference type="ARBA" id="ARBA00022676"/>
    </source>
</evidence>
<dbReference type="PANTHER" id="PTHR11927:SF9">
    <property type="entry name" value="L-FUCOSYLTRANSFERASE"/>
    <property type="match status" value="1"/>
</dbReference>
<dbReference type="GO" id="GO:0016020">
    <property type="term" value="C:membrane"/>
    <property type="evidence" value="ECO:0007669"/>
    <property type="project" value="InterPro"/>
</dbReference>
<dbReference type="GO" id="GO:0008107">
    <property type="term" value="F:galactoside 2-alpha-L-fucosyltransferase activity"/>
    <property type="evidence" value="ECO:0007669"/>
    <property type="project" value="InterPro"/>
</dbReference>
<organism evidence="3 4">
    <name type="scientific">Candidatus Roizmanbacteria bacterium CG2_30_33_16</name>
    <dbReference type="NCBI Taxonomy" id="1805340"/>
    <lineage>
        <taxon>Bacteria</taxon>
        <taxon>Candidatus Roizmaniibacteriota</taxon>
    </lineage>
</organism>
<protein>
    <recommendedName>
        <fullName evidence="5">Alpha-1,2-fucosyltransferase</fullName>
    </recommendedName>
</protein>
<sequence>MNGIYKIMIIANLTGGLGGQMFQYAAGRALSLKLKTPLKLHFTNALFNTQRQYGLDIFNIKANLATDAEIAKLGVIKNQVINRFLYLAQLMNIRLLKNVYTEKLNDEYDPDFFNIPDNFCIQGYFANEKYFKNIETTIRKDFTFKNKLDEKNQKFKDLITKYESVSIHVRRGDYITNKTGPRFIGLDYYIKAIKTISNKIKNPIYFIFSDDIDWVKQNLKLKNKSYFVNNNHGKNSYKDMQLMSLCKHNIIANSTFSWWGSWLNSNKNKIMIKP</sequence>
<dbReference type="AlphaFoldDB" id="A0A1J5HRF8"/>
<accession>A0A1J5HRF8</accession>
<keyword evidence="2" id="KW-0808">Transferase</keyword>
<dbReference type="Pfam" id="PF01531">
    <property type="entry name" value="Glyco_transf_11"/>
    <property type="match status" value="1"/>
</dbReference>
<name>A0A1J5HRF8_9BACT</name>
<evidence type="ECO:0008006" key="5">
    <source>
        <dbReference type="Google" id="ProtNLM"/>
    </source>
</evidence>
<comment type="caution">
    <text evidence="3">The sequence shown here is derived from an EMBL/GenBank/DDBJ whole genome shotgun (WGS) entry which is preliminary data.</text>
</comment>
<proteinExistence type="predicted"/>
<dbReference type="Gene3D" id="3.40.50.11350">
    <property type="match status" value="1"/>
</dbReference>